<dbReference type="Proteomes" id="UP000316612">
    <property type="component" value="Unassembled WGS sequence"/>
</dbReference>
<feature type="transmembrane region" description="Helical" evidence="7">
    <location>
        <begin position="46"/>
        <end position="67"/>
    </location>
</feature>
<dbReference type="Pfam" id="PF02397">
    <property type="entry name" value="Bac_transf"/>
    <property type="match status" value="1"/>
</dbReference>
<feature type="domain" description="Bacterial sugar transferase" evidence="8">
    <location>
        <begin position="41"/>
        <end position="228"/>
    </location>
</feature>
<comment type="similarity">
    <text evidence="2">Belongs to the bacterial sugar transferase family.</text>
</comment>
<accession>A0A4Y4DXQ3</accession>
<dbReference type="EMBL" id="BJNY01000017">
    <property type="protein sequence ID" value="GED07201.1"/>
    <property type="molecule type" value="Genomic_DNA"/>
</dbReference>
<gene>
    <name evidence="9" type="ORF">AUR04nite_27330</name>
</gene>
<name>A0A4Y4DXQ3_GLUUR</name>
<sequence>MVMAPALTDIAGPRIHTQPVAGLPLIHVSTPKLVGFQAGIKRAFDIIGAALAMLLLSPVFLITALAIRAGSPGPVFYEQERVGTLGNVFQMFKFRSMIVNADKLIDELKDDSTGNGILFKMKDDPRVTRVGAFIRRYSIDELPQLWNVLKGDMSMVGPRPPLKSEVDQYEQYVERRLLVKPGITGLWQVSGRSDLTWDESVRLDLFYVENWSLIQDLTILIRTVKAVLGKSGAY</sequence>
<evidence type="ECO:0000256" key="2">
    <source>
        <dbReference type="ARBA" id="ARBA00006464"/>
    </source>
</evidence>
<keyword evidence="3" id="KW-0808">Transferase</keyword>
<comment type="caution">
    <text evidence="9">The sequence shown here is derived from an EMBL/GenBank/DDBJ whole genome shotgun (WGS) entry which is preliminary data.</text>
</comment>
<keyword evidence="4 7" id="KW-0812">Transmembrane</keyword>
<dbReference type="NCBIfam" id="TIGR03025">
    <property type="entry name" value="EPS_sugtrans"/>
    <property type="match status" value="1"/>
</dbReference>
<evidence type="ECO:0000256" key="4">
    <source>
        <dbReference type="ARBA" id="ARBA00022692"/>
    </source>
</evidence>
<dbReference type="PANTHER" id="PTHR30576">
    <property type="entry name" value="COLANIC BIOSYNTHESIS UDP-GLUCOSE LIPID CARRIER TRANSFERASE"/>
    <property type="match status" value="1"/>
</dbReference>
<evidence type="ECO:0000256" key="1">
    <source>
        <dbReference type="ARBA" id="ARBA00004141"/>
    </source>
</evidence>
<keyword evidence="6 7" id="KW-0472">Membrane</keyword>
<dbReference type="InterPro" id="IPR017475">
    <property type="entry name" value="EPS_sugar_tfrase"/>
</dbReference>
<reference evidence="9 10" key="1">
    <citation type="submission" date="2019-06" db="EMBL/GenBank/DDBJ databases">
        <title>Whole genome shotgun sequence of Glutamicibacter uratoxydans NBRC 15515.</title>
        <authorList>
            <person name="Hosoyama A."/>
            <person name="Uohara A."/>
            <person name="Ohji S."/>
            <person name="Ichikawa N."/>
        </authorList>
    </citation>
    <scope>NUCLEOTIDE SEQUENCE [LARGE SCALE GENOMIC DNA]</scope>
    <source>
        <strain evidence="9 10">NBRC 15515</strain>
    </source>
</reference>
<evidence type="ECO:0000259" key="8">
    <source>
        <dbReference type="Pfam" id="PF02397"/>
    </source>
</evidence>
<proteinExistence type="inferred from homology"/>
<dbReference type="GO" id="GO:0016780">
    <property type="term" value="F:phosphotransferase activity, for other substituted phosphate groups"/>
    <property type="evidence" value="ECO:0007669"/>
    <property type="project" value="TreeGrafter"/>
</dbReference>
<evidence type="ECO:0000313" key="10">
    <source>
        <dbReference type="Proteomes" id="UP000316612"/>
    </source>
</evidence>
<dbReference type="PANTHER" id="PTHR30576:SF10">
    <property type="entry name" value="SLL5057 PROTEIN"/>
    <property type="match status" value="1"/>
</dbReference>
<protein>
    <recommendedName>
        <fullName evidence="8">Bacterial sugar transferase domain-containing protein</fullName>
    </recommendedName>
</protein>
<keyword evidence="10" id="KW-1185">Reference proteome</keyword>
<dbReference type="AlphaFoldDB" id="A0A4Y4DXQ3"/>
<evidence type="ECO:0000313" key="9">
    <source>
        <dbReference type="EMBL" id="GED07201.1"/>
    </source>
</evidence>
<dbReference type="InterPro" id="IPR003362">
    <property type="entry name" value="Bact_transf"/>
</dbReference>
<dbReference type="GO" id="GO:0016020">
    <property type="term" value="C:membrane"/>
    <property type="evidence" value="ECO:0007669"/>
    <property type="project" value="UniProtKB-SubCell"/>
</dbReference>
<evidence type="ECO:0000256" key="3">
    <source>
        <dbReference type="ARBA" id="ARBA00022679"/>
    </source>
</evidence>
<comment type="subcellular location">
    <subcellularLocation>
        <location evidence="1">Membrane</location>
        <topology evidence="1">Multi-pass membrane protein</topology>
    </subcellularLocation>
</comment>
<evidence type="ECO:0000256" key="5">
    <source>
        <dbReference type="ARBA" id="ARBA00022989"/>
    </source>
</evidence>
<keyword evidence="5 7" id="KW-1133">Transmembrane helix</keyword>
<evidence type="ECO:0000256" key="7">
    <source>
        <dbReference type="SAM" id="Phobius"/>
    </source>
</evidence>
<organism evidence="9 10">
    <name type="scientific">Glutamicibacter uratoxydans</name>
    <name type="common">Arthrobacter uratoxydans</name>
    <dbReference type="NCBI Taxonomy" id="43667"/>
    <lineage>
        <taxon>Bacteria</taxon>
        <taxon>Bacillati</taxon>
        <taxon>Actinomycetota</taxon>
        <taxon>Actinomycetes</taxon>
        <taxon>Micrococcales</taxon>
        <taxon>Micrococcaceae</taxon>
        <taxon>Glutamicibacter</taxon>
    </lineage>
</organism>
<evidence type="ECO:0000256" key="6">
    <source>
        <dbReference type="ARBA" id="ARBA00023136"/>
    </source>
</evidence>